<dbReference type="Pfam" id="PF17746">
    <property type="entry name" value="SfsA_N"/>
    <property type="match status" value="1"/>
</dbReference>
<keyword evidence="3" id="KW-1185">Reference proteome</keyword>
<dbReference type="InterPro" id="IPR041465">
    <property type="entry name" value="SfsA_N"/>
</dbReference>
<dbReference type="Proteomes" id="UP000049472">
    <property type="component" value="Unassembled WGS sequence"/>
</dbReference>
<dbReference type="RefSeq" id="WP_055062642.1">
    <property type="nucleotide sequence ID" value="NZ_CVRQ01000052.1"/>
</dbReference>
<dbReference type="EMBL" id="CVRQ01000052">
    <property type="protein sequence ID" value="CRL41755.1"/>
    <property type="molecule type" value="Genomic_DNA"/>
</dbReference>
<dbReference type="PANTHER" id="PTHR30545">
    <property type="entry name" value="SUGAR FERMENTATION STIMULATION PROTEIN A"/>
    <property type="match status" value="1"/>
</dbReference>
<sequence>MKYDKIVEAFFIERPYRFIARVKIDGAEEVELVHVKNTGRCRELLLPGAEVILEDCIEKNPNRKTRYDLIAVKKLDN</sequence>
<organism evidence="2 3">
    <name type="scientific">Agathobacter rectalis</name>
    <dbReference type="NCBI Taxonomy" id="39491"/>
    <lineage>
        <taxon>Bacteria</taxon>
        <taxon>Bacillati</taxon>
        <taxon>Bacillota</taxon>
        <taxon>Clostridia</taxon>
        <taxon>Lachnospirales</taxon>
        <taxon>Lachnospiraceae</taxon>
        <taxon>Agathobacter</taxon>
    </lineage>
</organism>
<reference evidence="3" key="1">
    <citation type="submission" date="2015-05" db="EMBL/GenBank/DDBJ databases">
        <authorList>
            <consortium name="Pathogen Informatics"/>
        </authorList>
    </citation>
    <scope>NUCLEOTIDE SEQUENCE [LARGE SCALE GENOMIC DNA]</scope>
    <source>
        <strain evidence="3">T1-815</strain>
    </source>
</reference>
<feature type="domain" description="SfsA N-terminal OB" evidence="1">
    <location>
        <begin position="12"/>
        <end position="74"/>
    </location>
</feature>
<proteinExistence type="predicted"/>
<protein>
    <recommendedName>
        <fullName evidence="1">SfsA N-terminal OB domain-containing protein</fullName>
    </recommendedName>
</protein>
<dbReference type="GO" id="GO:0003677">
    <property type="term" value="F:DNA binding"/>
    <property type="evidence" value="ECO:0007669"/>
    <property type="project" value="InterPro"/>
</dbReference>
<accession>A0A0M6WVX3</accession>
<evidence type="ECO:0000313" key="3">
    <source>
        <dbReference type="Proteomes" id="UP000049472"/>
    </source>
</evidence>
<dbReference type="InterPro" id="IPR005224">
    <property type="entry name" value="SfsA"/>
</dbReference>
<gene>
    <name evidence="2" type="ORF">T1815_27661</name>
</gene>
<name>A0A0M6WVX3_9FIRM</name>
<dbReference type="Gene3D" id="2.40.50.580">
    <property type="match status" value="1"/>
</dbReference>
<evidence type="ECO:0000259" key="1">
    <source>
        <dbReference type="Pfam" id="PF17746"/>
    </source>
</evidence>
<evidence type="ECO:0000313" key="2">
    <source>
        <dbReference type="EMBL" id="CRL41755.1"/>
    </source>
</evidence>
<dbReference type="PANTHER" id="PTHR30545:SF2">
    <property type="entry name" value="SUGAR FERMENTATION STIMULATION PROTEIN A"/>
    <property type="match status" value="1"/>
</dbReference>
<dbReference type="AlphaFoldDB" id="A0A0M6WVX3"/>